<evidence type="ECO:0000256" key="2">
    <source>
        <dbReference type="ARBA" id="ARBA00010981"/>
    </source>
</evidence>
<name>A0ABR3F3F9_9AGAR</name>
<evidence type="ECO:0000313" key="12">
    <source>
        <dbReference type="Proteomes" id="UP001465976"/>
    </source>
</evidence>
<keyword evidence="8" id="KW-0482">Metalloprotease</keyword>
<dbReference type="Proteomes" id="UP001465976">
    <property type="component" value="Unassembled WGS sequence"/>
</dbReference>
<dbReference type="PANTHER" id="PTHR12947:SF13">
    <property type="entry name" value="FI19924P1"/>
    <property type="match status" value="1"/>
</dbReference>
<evidence type="ECO:0000256" key="4">
    <source>
        <dbReference type="ARBA" id="ARBA00022723"/>
    </source>
</evidence>
<keyword evidence="5" id="KW-0833">Ubl conjugation pathway</keyword>
<protein>
    <recommendedName>
        <fullName evidence="10">MPN domain-containing protein</fullName>
    </recommendedName>
</protein>
<gene>
    <name evidence="11" type="ORF">V5O48_012213</name>
</gene>
<dbReference type="PANTHER" id="PTHR12947">
    <property type="entry name" value="AMSH-LIKE PROTEASE"/>
    <property type="match status" value="1"/>
</dbReference>
<comment type="caution">
    <text evidence="11">The sequence shown here is derived from an EMBL/GenBank/DDBJ whole genome shotgun (WGS) entry which is preliminary data.</text>
</comment>
<dbReference type="Pfam" id="PF01398">
    <property type="entry name" value="JAB"/>
    <property type="match status" value="1"/>
</dbReference>
<feature type="compositionally biased region" description="Pro residues" evidence="9">
    <location>
        <begin position="411"/>
        <end position="422"/>
    </location>
</feature>
<feature type="compositionally biased region" description="Polar residues" evidence="9">
    <location>
        <begin position="349"/>
        <end position="367"/>
    </location>
</feature>
<organism evidence="11 12">
    <name type="scientific">Marasmius crinis-equi</name>
    <dbReference type="NCBI Taxonomy" id="585013"/>
    <lineage>
        <taxon>Eukaryota</taxon>
        <taxon>Fungi</taxon>
        <taxon>Dikarya</taxon>
        <taxon>Basidiomycota</taxon>
        <taxon>Agaricomycotina</taxon>
        <taxon>Agaricomycetes</taxon>
        <taxon>Agaricomycetidae</taxon>
        <taxon>Agaricales</taxon>
        <taxon>Marasmiineae</taxon>
        <taxon>Marasmiaceae</taxon>
        <taxon>Marasmius</taxon>
    </lineage>
</organism>
<feature type="domain" description="MPN" evidence="10">
    <location>
        <begin position="446"/>
        <end position="576"/>
    </location>
</feature>
<feature type="region of interest" description="Disordered" evidence="9">
    <location>
        <begin position="203"/>
        <end position="222"/>
    </location>
</feature>
<evidence type="ECO:0000256" key="1">
    <source>
        <dbReference type="ARBA" id="ARBA00001947"/>
    </source>
</evidence>
<dbReference type="EMBL" id="JBAHYK010001059">
    <property type="protein sequence ID" value="KAL0569752.1"/>
    <property type="molecule type" value="Genomic_DNA"/>
</dbReference>
<dbReference type="Gene3D" id="3.40.140.10">
    <property type="entry name" value="Cytidine Deaminase, domain 2"/>
    <property type="match status" value="1"/>
</dbReference>
<evidence type="ECO:0000313" key="11">
    <source>
        <dbReference type="EMBL" id="KAL0569752.1"/>
    </source>
</evidence>
<evidence type="ECO:0000256" key="8">
    <source>
        <dbReference type="ARBA" id="ARBA00023049"/>
    </source>
</evidence>
<dbReference type="InterPro" id="IPR037518">
    <property type="entry name" value="MPN"/>
</dbReference>
<evidence type="ECO:0000256" key="7">
    <source>
        <dbReference type="ARBA" id="ARBA00022833"/>
    </source>
</evidence>
<dbReference type="SMART" id="SM00232">
    <property type="entry name" value="JAB_MPN"/>
    <property type="match status" value="1"/>
</dbReference>
<feature type="region of interest" description="Disordered" evidence="9">
    <location>
        <begin position="272"/>
        <end position="446"/>
    </location>
</feature>
<keyword evidence="3" id="KW-0645">Protease</keyword>
<feature type="compositionally biased region" description="Basic residues" evidence="9">
    <location>
        <begin position="316"/>
        <end position="327"/>
    </location>
</feature>
<dbReference type="PROSITE" id="PS50249">
    <property type="entry name" value="MPN"/>
    <property type="match status" value="1"/>
</dbReference>
<dbReference type="InterPro" id="IPR044098">
    <property type="entry name" value="STAMBP/STALP-like_MPN"/>
</dbReference>
<dbReference type="Gene3D" id="1.20.58.80">
    <property type="entry name" value="Phosphotransferase system, lactose/cellobiose-type IIA subunit"/>
    <property type="match status" value="1"/>
</dbReference>
<reference evidence="11 12" key="1">
    <citation type="submission" date="2024-02" db="EMBL/GenBank/DDBJ databases">
        <title>A draft genome for the cacao thread blight pathogen Marasmius crinis-equi.</title>
        <authorList>
            <person name="Cohen S.P."/>
            <person name="Baruah I.K."/>
            <person name="Amoako-Attah I."/>
            <person name="Bukari Y."/>
            <person name="Meinhardt L.W."/>
            <person name="Bailey B.A."/>
        </authorList>
    </citation>
    <scope>NUCLEOTIDE SEQUENCE [LARGE SCALE GENOMIC DNA]</scope>
    <source>
        <strain evidence="11 12">GH-76</strain>
    </source>
</reference>
<dbReference type="InterPro" id="IPR000555">
    <property type="entry name" value="JAMM/MPN+_dom"/>
</dbReference>
<keyword evidence="6" id="KW-0378">Hydrolase</keyword>
<proteinExistence type="inferred from homology"/>
<evidence type="ECO:0000256" key="5">
    <source>
        <dbReference type="ARBA" id="ARBA00022786"/>
    </source>
</evidence>
<evidence type="ECO:0000256" key="3">
    <source>
        <dbReference type="ARBA" id="ARBA00022670"/>
    </source>
</evidence>
<comment type="cofactor">
    <cofactor evidence="1">
        <name>Zn(2+)</name>
        <dbReference type="ChEBI" id="CHEBI:29105"/>
    </cofactor>
</comment>
<dbReference type="InterPro" id="IPR015063">
    <property type="entry name" value="USP8_dimer"/>
</dbReference>
<keyword evidence="12" id="KW-1185">Reference proteome</keyword>
<sequence length="619" mass="67861">MSSTPQKYQRRPSSIAELAQKARSQALRENQNLKYYLKHAESNRREGIRLAEAGDIEAAFIAFARTASLVLEALPAHPDYKTALDDNQRLNLNLNGQEILDNLGQLKAKISDRYEAYRKDHPEIEESHQRALQAQNAYEEAQQFQPGDGLTDRALQEAQERAAKLSEEIAKLSVHDPQYPARSLPMPTPGLVSALSSARQAAYVPGHSGPVSPTSPHGRGDARRAQDAVQSARAAAATAAPAYVPMPSVPAISPYSVEYGLRHPNAYTIPTGTPLKAYQNRERPPSFVGPQAMPLESPSKYEGDSTDSEASYPTHSHGHGHGHHSRSHSATPSRSSSFPPPVTTSTFSNQVQYPQIMSQHQKSQGYVTSDHPALVSPTRTTPPSMPHPTIHYPNLHPPTSSSSSSHRAPSPSAPPRPPPPSTRPTSPDRAYRASSRDSGGLPGLKTVILPRDSLSRFLIIASVNTSRNKETCGLLLGREVRGRYVVSTLLIPKQHSTSDTCTMDEEELVMQFTEERNLITLGWIHTHPTQSCFMSSVDLHTHCAFQLMLPESFAVVCAPKSNPNFGIFRLTDPPGLGLITNCKAKEAFHPHPDKPIYTDADKGHVQMRDVALEIVDLRD</sequence>
<comment type="similarity">
    <text evidence="2">Belongs to the peptidase M67C family.</text>
</comment>
<evidence type="ECO:0000256" key="6">
    <source>
        <dbReference type="ARBA" id="ARBA00022801"/>
    </source>
</evidence>
<keyword evidence="4" id="KW-0479">Metal-binding</keyword>
<dbReference type="Pfam" id="PF08969">
    <property type="entry name" value="USP8_dimer"/>
    <property type="match status" value="1"/>
</dbReference>
<feature type="compositionally biased region" description="Low complexity" evidence="9">
    <location>
        <begin position="328"/>
        <end position="348"/>
    </location>
</feature>
<feature type="compositionally biased region" description="Low complexity" evidence="9">
    <location>
        <begin position="397"/>
        <end position="410"/>
    </location>
</feature>
<evidence type="ECO:0000256" key="9">
    <source>
        <dbReference type="SAM" id="MobiDB-lite"/>
    </source>
</evidence>
<dbReference type="CDD" id="cd08066">
    <property type="entry name" value="MPN_AMSH_like"/>
    <property type="match status" value="1"/>
</dbReference>
<keyword evidence="7" id="KW-0862">Zinc</keyword>
<evidence type="ECO:0000259" key="10">
    <source>
        <dbReference type="PROSITE" id="PS50249"/>
    </source>
</evidence>
<dbReference type="SUPFAM" id="SSF102712">
    <property type="entry name" value="JAB1/MPN domain"/>
    <property type="match status" value="1"/>
</dbReference>
<accession>A0ABR3F3F9</accession>